<feature type="compositionally biased region" description="Low complexity" evidence="1">
    <location>
        <begin position="233"/>
        <end position="250"/>
    </location>
</feature>
<organism evidence="2 3">
    <name type="scientific">Klenkia sesuvii</name>
    <dbReference type="NCBI Taxonomy" id="3103137"/>
    <lineage>
        <taxon>Bacteria</taxon>
        <taxon>Bacillati</taxon>
        <taxon>Actinomycetota</taxon>
        <taxon>Actinomycetes</taxon>
        <taxon>Geodermatophilales</taxon>
        <taxon>Geodermatophilaceae</taxon>
        <taxon>Klenkia</taxon>
    </lineage>
</organism>
<comment type="caution">
    <text evidence="2">The sequence shown here is derived from an EMBL/GenBank/DDBJ whole genome shotgun (WGS) entry which is preliminary data.</text>
</comment>
<feature type="region of interest" description="Disordered" evidence="1">
    <location>
        <begin position="228"/>
        <end position="269"/>
    </location>
</feature>
<gene>
    <name evidence="2" type="ORF">TEK04_16335</name>
</gene>
<evidence type="ECO:0000256" key="1">
    <source>
        <dbReference type="SAM" id="MobiDB-lite"/>
    </source>
</evidence>
<feature type="compositionally biased region" description="Low complexity" evidence="1">
    <location>
        <begin position="459"/>
        <end position="483"/>
    </location>
</feature>
<protein>
    <submittedName>
        <fullName evidence="2">Uncharacterized protein</fullName>
    </submittedName>
</protein>
<name>A0ABU8DWS2_9ACTN</name>
<feature type="compositionally biased region" description="Low complexity" evidence="1">
    <location>
        <begin position="321"/>
        <end position="338"/>
    </location>
</feature>
<feature type="compositionally biased region" description="Low complexity" evidence="1">
    <location>
        <begin position="371"/>
        <end position="384"/>
    </location>
</feature>
<feature type="region of interest" description="Disordered" evidence="1">
    <location>
        <begin position="282"/>
        <end position="426"/>
    </location>
</feature>
<feature type="region of interest" description="Disordered" evidence="1">
    <location>
        <begin position="453"/>
        <end position="483"/>
    </location>
</feature>
<sequence length="634" mass="63202">MLILTPSGLETAAERAFFTELAGWDTGGSVRGALVASLALSDGPMDRRISDAVVLVPEGVAVVRVVEVVRQAGVVTVLPEGSWTIGPGAGPGDVLQLAGGGSTPLDGLMRAGMEVAVRLRRAGLEPGRIARLTVLHGQLSGLVPADGDLGEGDQVSLLESRSLLLGIARASRYTGTDNPRLWTTADVRAALEALGVGGRSPAVEELNGEGFPYSPYVLRRRELLAPATLASQPATRSAGPTAGPTAGAPSPLAPVPGHDPWARPDAGRPLVDPAAAAALAAAAAARQDAHPELPEALRTSGGDTVALPGPGTTGSSGADRAPGQSAPAEPAPAESAPAGPAPAEPGPGWQATQQIRPVAPGQPSSAEAHGAAAWPDAEPPAADETGGIGGIFGARGVADGEPPRTPAPAPAPAGVRDGDPPSPRGRRRAVLAVAAVLAVLLVGLGAVLVSGGPGGSDDGGSTEATASTTAPTTTASGPTTPTALPVGTVQQGGETDYTLQVTSYDSTCRGHAYGAVVGFFSTTDCAGLSRSLWSAEVGGQQAVVSVSRVAMPDPARAQALLSLTDVSGTGNVSDLLREGSRYEGGPEALSSAQYASQVVDDVAVVVETSWVGEPGADGALQQLADDALDLDPTR</sequence>
<dbReference type="RefSeq" id="WP_336405414.1">
    <property type="nucleotide sequence ID" value="NZ_JBAPLU010000019.1"/>
</dbReference>
<keyword evidence="3" id="KW-1185">Reference proteome</keyword>
<reference evidence="2 3" key="1">
    <citation type="submission" date="2024-03" db="EMBL/GenBank/DDBJ databases">
        <title>Draft genome sequence of Klenkia sp. LSe6-5.</title>
        <authorList>
            <person name="Duangmal K."/>
            <person name="Chantavorakit T."/>
        </authorList>
    </citation>
    <scope>NUCLEOTIDE SEQUENCE [LARGE SCALE GENOMIC DNA]</scope>
    <source>
        <strain evidence="2 3">LSe6-5</strain>
    </source>
</reference>
<dbReference type="EMBL" id="JBAPLU010000019">
    <property type="protein sequence ID" value="MEI4273292.1"/>
    <property type="molecule type" value="Genomic_DNA"/>
</dbReference>
<evidence type="ECO:0000313" key="2">
    <source>
        <dbReference type="EMBL" id="MEI4273292.1"/>
    </source>
</evidence>
<proteinExistence type="predicted"/>
<accession>A0ABU8DWS2</accession>
<dbReference type="Proteomes" id="UP001361570">
    <property type="component" value="Unassembled WGS sequence"/>
</dbReference>
<evidence type="ECO:0000313" key="3">
    <source>
        <dbReference type="Proteomes" id="UP001361570"/>
    </source>
</evidence>